<evidence type="ECO:0000313" key="5">
    <source>
        <dbReference type="Proteomes" id="UP000317303"/>
    </source>
</evidence>
<evidence type="ECO:0000313" key="4">
    <source>
        <dbReference type="EMBL" id="TWH18792.1"/>
    </source>
</evidence>
<dbReference type="GO" id="GO:0006396">
    <property type="term" value="P:RNA processing"/>
    <property type="evidence" value="ECO:0007669"/>
    <property type="project" value="InterPro"/>
</dbReference>
<reference evidence="4 5" key="1">
    <citation type="submission" date="2019-07" db="EMBL/GenBank/DDBJ databases">
        <title>R&amp;d 2014.</title>
        <authorList>
            <person name="Klenk H.-P."/>
        </authorList>
    </citation>
    <scope>NUCLEOTIDE SEQUENCE [LARGE SCALE GENOMIC DNA]</scope>
    <source>
        <strain evidence="4 5">DSM 43194</strain>
    </source>
</reference>
<keyword evidence="2" id="KW-0808">Transferase</keyword>
<comment type="caution">
    <text evidence="4">The sequence shown here is derived from an EMBL/GenBank/DDBJ whole genome shotgun (WGS) entry which is preliminary data.</text>
</comment>
<dbReference type="InterPro" id="IPR004441">
    <property type="entry name" value="rRNA_MeTrfase_TrmH"/>
</dbReference>
<dbReference type="Proteomes" id="UP000317303">
    <property type="component" value="Unassembled WGS sequence"/>
</dbReference>
<sequence>MVVAHNLRSAHNVGSVMRTGEVFAVDTLHVTGFTPYPQHPGDERDPILAARQTRRLAKAAAGAERTMPWKRHDDVQELLDALRADGFTVVGLEIDPNAVGLGDYRPDTQVALVLGDEVRGISPELRAQCDVLLQIPMYGRKSSLNVSVAAGIALYALRTA</sequence>
<dbReference type="SUPFAM" id="SSF75217">
    <property type="entry name" value="alpha/beta knot"/>
    <property type="match status" value="1"/>
</dbReference>
<protein>
    <submittedName>
        <fullName evidence="4">SpoU rRNA methylase family protein</fullName>
    </submittedName>
</protein>
<proteinExistence type="predicted"/>
<dbReference type="GO" id="GO:0032259">
    <property type="term" value="P:methylation"/>
    <property type="evidence" value="ECO:0007669"/>
    <property type="project" value="UniProtKB-KW"/>
</dbReference>
<evidence type="ECO:0000256" key="2">
    <source>
        <dbReference type="ARBA" id="ARBA00022679"/>
    </source>
</evidence>
<keyword evidence="5" id="KW-1185">Reference proteome</keyword>
<evidence type="ECO:0000259" key="3">
    <source>
        <dbReference type="Pfam" id="PF00588"/>
    </source>
</evidence>
<keyword evidence="1 4" id="KW-0489">Methyltransferase</keyword>
<dbReference type="PANTHER" id="PTHR46429:SF1">
    <property type="entry name" value="23S RRNA (GUANOSINE-2'-O-)-METHYLTRANSFERASE RLMB"/>
    <property type="match status" value="1"/>
</dbReference>
<organism evidence="4 5">
    <name type="scientific">Prauserella rugosa</name>
    <dbReference type="NCBI Taxonomy" id="43354"/>
    <lineage>
        <taxon>Bacteria</taxon>
        <taxon>Bacillati</taxon>
        <taxon>Actinomycetota</taxon>
        <taxon>Actinomycetes</taxon>
        <taxon>Pseudonocardiales</taxon>
        <taxon>Pseudonocardiaceae</taxon>
        <taxon>Prauserella</taxon>
    </lineage>
</organism>
<dbReference type="PANTHER" id="PTHR46429">
    <property type="entry name" value="23S RRNA (GUANOSINE-2'-O-)-METHYLTRANSFERASE RLMB"/>
    <property type="match status" value="1"/>
</dbReference>
<dbReference type="AlphaFoldDB" id="A0A660C5P2"/>
<dbReference type="InterPro" id="IPR029028">
    <property type="entry name" value="Alpha/beta_knot_MTases"/>
</dbReference>
<dbReference type="InterPro" id="IPR029026">
    <property type="entry name" value="tRNA_m1G_MTases_N"/>
</dbReference>
<name>A0A660C5P2_9PSEU</name>
<dbReference type="CDD" id="cd18097">
    <property type="entry name" value="SpoU-like"/>
    <property type="match status" value="1"/>
</dbReference>
<dbReference type="GO" id="GO:0003723">
    <property type="term" value="F:RNA binding"/>
    <property type="evidence" value="ECO:0007669"/>
    <property type="project" value="InterPro"/>
</dbReference>
<feature type="domain" description="tRNA/rRNA methyltransferase SpoU type" evidence="3">
    <location>
        <begin position="52"/>
        <end position="155"/>
    </location>
</feature>
<dbReference type="Pfam" id="PF00588">
    <property type="entry name" value="SpoU_methylase"/>
    <property type="match status" value="1"/>
</dbReference>
<dbReference type="GO" id="GO:0005829">
    <property type="term" value="C:cytosol"/>
    <property type="evidence" value="ECO:0007669"/>
    <property type="project" value="TreeGrafter"/>
</dbReference>
<dbReference type="InterPro" id="IPR001537">
    <property type="entry name" value="SpoU_MeTrfase"/>
</dbReference>
<evidence type="ECO:0000256" key="1">
    <source>
        <dbReference type="ARBA" id="ARBA00022603"/>
    </source>
</evidence>
<gene>
    <name evidence="4" type="ORF">JD82_00613</name>
</gene>
<accession>A0A660C5P2</accession>
<dbReference type="EMBL" id="VLJV01000001">
    <property type="protein sequence ID" value="TWH18792.1"/>
    <property type="molecule type" value="Genomic_DNA"/>
</dbReference>
<dbReference type="GO" id="GO:0008173">
    <property type="term" value="F:RNA methyltransferase activity"/>
    <property type="evidence" value="ECO:0007669"/>
    <property type="project" value="InterPro"/>
</dbReference>
<dbReference type="Gene3D" id="3.40.1280.10">
    <property type="match status" value="1"/>
</dbReference>